<evidence type="ECO:0000313" key="2">
    <source>
        <dbReference type="EMBL" id="ERZ95393.1"/>
    </source>
</evidence>
<evidence type="ECO:0000256" key="1">
    <source>
        <dbReference type="SAM" id="MobiDB-lite"/>
    </source>
</evidence>
<dbReference type="VEuPathDB" id="FungiDB:RhiirFUN_021478"/>
<protein>
    <submittedName>
        <fullName evidence="2">Uncharacterized protein</fullName>
    </submittedName>
</protein>
<proteinExistence type="predicted"/>
<feature type="region of interest" description="Disordered" evidence="1">
    <location>
        <begin position="513"/>
        <end position="615"/>
    </location>
</feature>
<name>U9SHK3_RHIID</name>
<dbReference type="AlphaFoldDB" id="U9SHK3"/>
<gene>
    <name evidence="2" type="ORF">GLOINDRAFT_13675</name>
</gene>
<feature type="compositionally biased region" description="Basic residues" evidence="1">
    <location>
        <begin position="549"/>
        <end position="558"/>
    </location>
</feature>
<sequence length="615" mass="71205">MESYRGQEEFEEQLLRDVKTFVTKNFKEAQLRQKEELDDTFDKIFFRTLKTHRLLVEISEITGIKGENVEIIARSIMRFAYRIQNNDVQNIGKQNSRLRSWLRQAQQKNLTHDTTLNAEIDSELKHQSKTSKNKEKSKKKKNVKKIKNRIVQEIVLPTKADQVPGQEAQGTRSRDMLFYDIPVRYSETEVCNAIKQLGTVHRITIKKHYKYQSVKAEISLLEEYEDSFVKGAWKEKILIGSNDKNKKVIDVRWFHGDKTVKDIKEKCKCKAYKVIQTNYYQDIARNNFTFEFGKTACFGNKTVFLAYFKNKEQLEAAIAMDKSMDNKWVIHGRRNESMAKIASREVTVRSLISTSLGKNNKVISINNHGSTSATPNTVIHTTTEEVVDTVNKYRKNLLDEPETQIQPSVTPTTKGYTSPENVVKIIEEYRGEVFIEHKIAPTQEGILPDLLDKNIEIQKRKEALILEHRRYAQRMEEKRKICKEKPISKVVTPVELHEFAKVNADCTERLQKESDRPYTLSNNNPFLKDKEDKSPLSESSDDDECLKDVKKRIKKKQGARSSDSEDDSTIDSSSEVEKKMELQPENTPDTDKINKTPLEGLSRVVKKGRSSRIKK</sequence>
<reference evidence="2" key="1">
    <citation type="submission" date="2013-07" db="EMBL/GenBank/DDBJ databases">
        <title>The genome of an arbuscular mycorrhizal fungus provides insights into the evolution of the oldest plant symbiosis.</title>
        <authorList>
            <consortium name="DOE Joint Genome Institute"/>
            <person name="Tisserant E."/>
            <person name="Malbreil M."/>
            <person name="Kuo A."/>
            <person name="Kohler A."/>
            <person name="Symeonidi A."/>
            <person name="Balestrini R."/>
            <person name="Charron P."/>
            <person name="Duensing N."/>
            <person name="Frei-dit-Frey N."/>
            <person name="Gianinazzi-Pearson V."/>
            <person name="Gilbert B."/>
            <person name="Handa Y."/>
            <person name="Hijri M."/>
            <person name="Kaul R."/>
            <person name="Kawaguchi M."/>
            <person name="Krajinski F."/>
            <person name="Lammers P."/>
            <person name="Lapierre D."/>
            <person name="Masclaux F.G."/>
            <person name="Murat C."/>
            <person name="Morin E."/>
            <person name="Ndikumana S."/>
            <person name="Pagni M."/>
            <person name="Petitpierre D."/>
            <person name="Requena N."/>
            <person name="Rosikiewicz P."/>
            <person name="Riley R."/>
            <person name="Saito K."/>
            <person name="San Clemente H."/>
            <person name="Shapiro H."/>
            <person name="van Tuinen D."/>
            <person name="Becard G."/>
            <person name="Bonfante P."/>
            <person name="Paszkowski U."/>
            <person name="Shachar-Hill Y."/>
            <person name="Young J.P."/>
            <person name="Sanders I.R."/>
            <person name="Henrissat B."/>
            <person name="Rensing S.A."/>
            <person name="Grigoriev I.V."/>
            <person name="Corradi N."/>
            <person name="Roux C."/>
            <person name="Martin F."/>
        </authorList>
    </citation>
    <scope>NUCLEOTIDE SEQUENCE</scope>
    <source>
        <strain evidence="2">DAOM 197198</strain>
    </source>
</reference>
<dbReference type="EMBL" id="KI301286">
    <property type="protein sequence ID" value="ERZ95393.1"/>
    <property type="molecule type" value="Genomic_DNA"/>
</dbReference>
<feature type="region of interest" description="Disordered" evidence="1">
    <location>
        <begin position="124"/>
        <end position="144"/>
    </location>
</feature>
<feature type="compositionally biased region" description="Basic residues" evidence="1">
    <location>
        <begin position="127"/>
        <end position="144"/>
    </location>
</feature>
<feature type="compositionally biased region" description="Basic residues" evidence="1">
    <location>
        <begin position="604"/>
        <end position="615"/>
    </location>
</feature>
<organism evidence="2">
    <name type="scientific">Rhizophagus irregularis (strain DAOM 181602 / DAOM 197198 / MUCL 43194)</name>
    <name type="common">Arbuscular mycorrhizal fungus</name>
    <name type="synonym">Glomus intraradices</name>
    <dbReference type="NCBI Taxonomy" id="747089"/>
    <lineage>
        <taxon>Eukaryota</taxon>
        <taxon>Fungi</taxon>
        <taxon>Fungi incertae sedis</taxon>
        <taxon>Mucoromycota</taxon>
        <taxon>Glomeromycotina</taxon>
        <taxon>Glomeromycetes</taxon>
        <taxon>Glomerales</taxon>
        <taxon>Glomeraceae</taxon>
        <taxon>Rhizophagus</taxon>
    </lineage>
</organism>
<accession>U9SHK3</accession>
<dbReference type="HOGENOM" id="CLU_033837_0_0_1"/>